<keyword evidence="2" id="KW-0001">2Fe-2S</keyword>
<sequence length="322" mass="35361">MPMLNVVVDALFRQGEGNLALRLVSADEQPLPAFEAGAHIDVHLADGIQRPYSLAGDPADRDHYLLCIRYEAASCGASRYVHESLRVGQHLSVSYPRNQFALVPAKRYLLLAGGIGITPLLSMAESLDQDATPFELHYFVKHRRAIAFRDRLQRGFRHGECQIWCGNEGHSPRQTLPKSLYAGASHRRLYVCGPSGFMAQVIQQAQAHDWPQDRIHHEAFCPPVVADSATATDSEFTVELASSGRSFRVPSDKTIAAVLLENDVAVPLSCEMGICGACLTAVREGTPDHRDTVQSDAEKSDPDQHIALCCSRSHSARLVIDL</sequence>
<protein>
    <submittedName>
        <fullName evidence="10">Oxidoreductase</fullName>
    </submittedName>
</protein>
<proteinExistence type="predicted"/>
<keyword evidence="4" id="KW-0560">Oxidoreductase</keyword>
<evidence type="ECO:0000256" key="3">
    <source>
        <dbReference type="ARBA" id="ARBA00022723"/>
    </source>
</evidence>
<keyword evidence="11" id="KW-1185">Reference proteome</keyword>
<feature type="domain" description="2Fe-2S ferredoxin-type" evidence="7">
    <location>
        <begin position="234"/>
        <end position="322"/>
    </location>
</feature>
<dbReference type="InterPro" id="IPR017927">
    <property type="entry name" value="FAD-bd_FR_type"/>
</dbReference>
<reference evidence="10 11" key="1">
    <citation type="journal article" date="2013" name="Genome Announc.">
        <title>Draft genome sequence of Serratia sp. strain ATCC 39006, a model bacterium for analysis of the biosynthesis and regulation of prodigiosin, a carbapenem, and gas vesicles.</title>
        <authorList>
            <person name="Fineran P.C."/>
            <person name="Iglesias Cans M.C."/>
            <person name="Ramsay J.P."/>
            <person name="Wilf N.M."/>
            <person name="Cossyleon D."/>
            <person name="McNeil M.B."/>
            <person name="Williamson N.R."/>
            <person name="Monson R.E."/>
            <person name="Becher S.A."/>
            <person name="Stanton J.A."/>
            <person name="Brugger K."/>
            <person name="Brown S.D."/>
            <person name="Salmond G.P."/>
        </authorList>
    </citation>
    <scope>NUCLEOTIDE SEQUENCE [LARGE SCALE GENOMIC DNA]</scope>
    <source>
        <strain evidence="10">ATCC 39006</strain>
        <strain evidence="11">ATCC 39006 / SC 11482</strain>
    </source>
</reference>
<evidence type="ECO:0000259" key="8">
    <source>
        <dbReference type="PROSITE" id="PS51384"/>
    </source>
</evidence>
<keyword evidence="3" id="KW-0479">Metal-binding</keyword>
<evidence type="ECO:0000256" key="4">
    <source>
        <dbReference type="ARBA" id="ARBA00023002"/>
    </source>
</evidence>
<dbReference type="EMBL" id="CP025084">
    <property type="protein sequence ID" value="AUH03869.1"/>
    <property type="molecule type" value="Genomic_DNA"/>
</dbReference>
<evidence type="ECO:0000313" key="11">
    <source>
        <dbReference type="Proteomes" id="UP000017700"/>
    </source>
</evidence>
<evidence type="ECO:0000256" key="2">
    <source>
        <dbReference type="ARBA" id="ARBA00022714"/>
    </source>
</evidence>
<dbReference type="SUPFAM" id="SSF52343">
    <property type="entry name" value="Ferredoxin reductase-like, C-terminal NADP-linked domain"/>
    <property type="match status" value="1"/>
</dbReference>
<dbReference type="SUPFAM" id="SSF54292">
    <property type="entry name" value="2Fe-2S ferredoxin-like"/>
    <property type="match status" value="1"/>
</dbReference>
<dbReference type="STRING" id="104623.Ser39006_04369"/>
<dbReference type="AlphaFoldDB" id="A0A2I5TH34"/>
<dbReference type="PROSITE" id="PS51085">
    <property type="entry name" value="2FE2S_FER_2"/>
    <property type="match status" value="1"/>
</dbReference>
<gene>
    <name evidence="9" type="ORF">CWC46_06800</name>
    <name evidence="10" type="ORF">Ser39006_006805</name>
</gene>
<dbReference type="CDD" id="cd06185">
    <property type="entry name" value="PDR_like"/>
    <property type="match status" value="1"/>
</dbReference>
<dbReference type="PANTHER" id="PTHR47354">
    <property type="entry name" value="NADH OXIDOREDUCTASE HCR"/>
    <property type="match status" value="1"/>
</dbReference>
<dbReference type="InterPro" id="IPR017938">
    <property type="entry name" value="Riboflavin_synthase-like_b-brl"/>
</dbReference>
<dbReference type="EMBL" id="CP025085">
    <property type="protein sequence ID" value="AUG99551.1"/>
    <property type="molecule type" value="Genomic_DNA"/>
</dbReference>
<organism evidence="10 11">
    <name type="scientific">Serratia sp. (strain ATCC 39006)</name>
    <name type="common">Prodigiosinella confusarubida</name>
    <dbReference type="NCBI Taxonomy" id="104623"/>
    <lineage>
        <taxon>Bacteria</taxon>
        <taxon>Pseudomonadati</taxon>
        <taxon>Pseudomonadota</taxon>
        <taxon>Gammaproteobacteria</taxon>
        <taxon>Enterobacterales</taxon>
        <taxon>Pectobacteriaceae</taxon>
        <taxon>Prodigiosinella</taxon>
    </lineage>
</organism>
<reference evidence="10" key="4">
    <citation type="submission" date="2017-11" db="EMBL/GenBank/DDBJ databases">
        <title>Complete genome sequence of Serratia sp. ATCC 39006.</title>
        <authorList>
            <person name="Hampton H.G."/>
            <person name="Jackson S.A."/>
            <person name="Jauregui R."/>
            <person name="Poulter G.T.M."/>
            <person name="Salmond G.P.C."/>
            <person name="Fineran P.C."/>
        </authorList>
    </citation>
    <scope>NUCLEOTIDE SEQUENCE</scope>
    <source>
        <strain evidence="10">ATCC 39006</strain>
    </source>
</reference>
<dbReference type="GO" id="GO:0016491">
    <property type="term" value="F:oxidoreductase activity"/>
    <property type="evidence" value="ECO:0007669"/>
    <property type="project" value="UniProtKB-KW"/>
</dbReference>
<feature type="domain" description="FAD-binding FR-type" evidence="8">
    <location>
        <begin position="1"/>
        <end position="103"/>
    </location>
</feature>
<evidence type="ECO:0000313" key="10">
    <source>
        <dbReference type="EMBL" id="AUH03869.1"/>
    </source>
</evidence>
<evidence type="ECO:0000256" key="1">
    <source>
        <dbReference type="ARBA" id="ARBA00022630"/>
    </source>
</evidence>
<keyword evidence="1" id="KW-0285">Flavoprotein</keyword>
<dbReference type="Pfam" id="PF00111">
    <property type="entry name" value="Fer2"/>
    <property type="match status" value="1"/>
</dbReference>
<dbReference type="InterPro" id="IPR050415">
    <property type="entry name" value="MRET"/>
</dbReference>
<dbReference type="GO" id="GO:0051537">
    <property type="term" value="F:2 iron, 2 sulfur cluster binding"/>
    <property type="evidence" value="ECO:0007669"/>
    <property type="project" value="UniProtKB-KW"/>
</dbReference>
<evidence type="ECO:0000256" key="6">
    <source>
        <dbReference type="ARBA" id="ARBA00023014"/>
    </source>
</evidence>
<keyword evidence="6" id="KW-0411">Iron-sulfur</keyword>
<keyword evidence="5" id="KW-0408">Iron</keyword>
<dbReference type="PANTHER" id="PTHR47354:SF1">
    <property type="entry name" value="CARNITINE MONOOXYGENASE REDUCTASE SUBUNIT"/>
    <property type="match status" value="1"/>
</dbReference>
<dbReference type="InterPro" id="IPR039261">
    <property type="entry name" value="FNR_nucleotide-bd"/>
</dbReference>
<accession>A0A2I5TH34</accession>
<dbReference type="InterPro" id="IPR006058">
    <property type="entry name" value="2Fe2S_fd_BS"/>
</dbReference>
<evidence type="ECO:0000256" key="5">
    <source>
        <dbReference type="ARBA" id="ARBA00023004"/>
    </source>
</evidence>
<dbReference type="SUPFAM" id="SSF63380">
    <property type="entry name" value="Riboflavin synthase domain-like"/>
    <property type="match status" value="1"/>
</dbReference>
<dbReference type="Gene3D" id="3.40.50.80">
    <property type="entry name" value="Nucleotide-binding domain of ferredoxin-NADP reductase (FNR) module"/>
    <property type="match status" value="1"/>
</dbReference>
<dbReference type="KEGG" id="serq:CWC46_06800"/>
<dbReference type="InterPro" id="IPR012675">
    <property type="entry name" value="Beta-grasp_dom_sf"/>
</dbReference>
<dbReference type="PROSITE" id="PS51384">
    <property type="entry name" value="FAD_FR"/>
    <property type="match status" value="1"/>
</dbReference>
<dbReference type="PROSITE" id="PS00197">
    <property type="entry name" value="2FE2S_FER_1"/>
    <property type="match status" value="1"/>
</dbReference>
<reference evidence="10" key="2">
    <citation type="submission" date="2013-09" db="EMBL/GenBank/DDBJ databases">
        <authorList>
            <person name="Wang G."/>
            <person name="Yang Y."/>
            <person name="Su Y."/>
        </authorList>
    </citation>
    <scope>NUCLEOTIDE SEQUENCE</scope>
    <source>
        <strain evidence="10">ATCC 39006</strain>
    </source>
</reference>
<dbReference type="InterPro" id="IPR001041">
    <property type="entry name" value="2Fe-2S_ferredoxin-type"/>
</dbReference>
<dbReference type="Proteomes" id="UP000233778">
    <property type="component" value="Chromosome"/>
</dbReference>
<dbReference type="InterPro" id="IPR036010">
    <property type="entry name" value="2Fe-2S_ferredoxin-like_sf"/>
</dbReference>
<dbReference type="Gene3D" id="3.10.20.30">
    <property type="match status" value="1"/>
</dbReference>
<dbReference type="RefSeq" id="WP_037382556.1">
    <property type="nucleotide sequence ID" value="NZ_CP025084.1"/>
</dbReference>
<dbReference type="Proteomes" id="UP000017700">
    <property type="component" value="Chromosome"/>
</dbReference>
<evidence type="ECO:0000313" key="12">
    <source>
        <dbReference type="Proteomes" id="UP000233778"/>
    </source>
</evidence>
<evidence type="ECO:0000313" key="9">
    <source>
        <dbReference type="EMBL" id="AUG99551.1"/>
    </source>
</evidence>
<dbReference type="Gene3D" id="2.40.30.10">
    <property type="entry name" value="Translation factors"/>
    <property type="match status" value="1"/>
</dbReference>
<dbReference type="CDD" id="cd00207">
    <property type="entry name" value="fer2"/>
    <property type="match status" value="1"/>
</dbReference>
<dbReference type="PRINTS" id="PR00409">
    <property type="entry name" value="PHDIOXRDTASE"/>
</dbReference>
<dbReference type="KEGG" id="sera:Ser39006_006805"/>
<name>A0A2I5TH34_SERS3</name>
<evidence type="ECO:0000259" key="7">
    <source>
        <dbReference type="PROSITE" id="PS51085"/>
    </source>
</evidence>
<dbReference type="OrthoDB" id="9796486at2"/>
<reference evidence="9 12" key="3">
    <citation type="submission" date="2017-11" db="EMBL/GenBank/DDBJ databases">
        <title>Complete genome sequence of Serratia sp. ATCC 39006 LacA.</title>
        <authorList>
            <person name="Hampton H.G."/>
            <person name="Jackson S.A."/>
            <person name="Jauregui R."/>
            <person name="Poulter G.T.M."/>
            <person name="Salmond G.P.C."/>
            <person name="Fineran P.C."/>
        </authorList>
    </citation>
    <scope>NUCLEOTIDE SEQUENCE [LARGE SCALE GENOMIC DNA]</scope>
    <source>
        <strain evidence="9 12">ATCC 39006</strain>
    </source>
</reference>
<dbReference type="GO" id="GO:0046872">
    <property type="term" value="F:metal ion binding"/>
    <property type="evidence" value="ECO:0007669"/>
    <property type="project" value="UniProtKB-KW"/>
</dbReference>